<organism evidence="1 2">
    <name type="scientific">Meloidogyne enterolobii</name>
    <name type="common">Root-knot nematode worm</name>
    <name type="synonym">Meloidogyne mayaguensis</name>
    <dbReference type="NCBI Taxonomy" id="390850"/>
    <lineage>
        <taxon>Eukaryota</taxon>
        <taxon>Metazoa</taxon>
        <taxon>Ecdysozoa</taxon>
        <taxon>Nematoda</taxon>
        <taxon>Chromadorea</taxon>
        <taxon>Rhabditida</taxon>
        <taxon>Tylenchina</taxon>
        <taxon>Tylenchomorpha</taxon>
        <taxon>Tylenchoidea</taxon>
        <taxon>Meloidogynidae</taxon>
        <taxon>Meloidogyninae</taxon>
        <taxon>Meloidogyne</taxon>
    </lineage>
</organism>
<name>A0ACB0YYD8_MELEN</name>
<dbReference type="EMBL" id="CAVMJV010000021">
    <property type="protein sequence ID" value="CAK5068620.1"/>
    <property type="molecule type" value="Genomic_DNA"/>
</dbReference>
<sequence>MAINRKFKLGMTPSPSPAERISNFKQVTKPSTSNENILIQGKRARRNSRVCGLAIGSNPLGCVPLHHRTLSTRRRFSAYASISPPPLLNRWGENFVVDERKGKEEEEEEEGENAGINEKKVEEEKEV</sequence>
<keyword evidence="2" id="KW-1185">Reference proteome</keyword>
<protein>
    <submittedName>
        <fullName evidence="1">Uncharacterized protein</fullName>
    </submittedName>
</protein>
<evidence type="ECO:0000313" key="2">
    <source>
        <dbReference type="Proteomes" id="UP001497535"/>
    </source>
</evidence>
<accession>A0ACB0YYD8</accession>
<proteinExistence type="predicted"/>
<dbReference type="Proteomes" id="UP001497535">
    <property type="component" value="Unassembled WGS sequence"/>
</dbReference>
<reference evidence="1" key="1">
    <citation type="submission" date="2023-11" db="EMBL/GenBank/DDBJ databases">
        <authorList>
            <person name="Poullet M."/>
        </authorList>
    </citation>
    <scope>NUCLEOTIDE SEQUENCE</scope>
    <source>
        <strain evidence="1">E1834</strain>
    </source>
</reference>
<gene>
    <name evidence="1" type="ORF">MENTE1834_LOCUS18129</name>
</gene>
<comment type="caution">
    <text evidence="1">The sequence shown here is derived from an EMBL/GenBank/DDBJ whole genome shotgun (WGS) entry which is preliminary data.</text>
</comment>
<evidence type="ECO:0000313" key="1">
    <source>
        <dbReference type="EMBL" id="CAK5068620.1"/>
    </source>
</evidence>